<dbReference type="PANTHER" id="PTHR45436:SF5">
    <property type="entry name" value="SENSOR HISTIDINE KINASE TRCS"/>
    <property type="match status" value="1"/>
</dbReference>
<dbReference type="InterPro" id="IPR036890">
    <property type="entry name" value="HATPase_C_sf"/>
</dbReference>
<dbReference type="SMART" id="SM00304">
    <property type="entry name" value="HAMP"/>
    <property type="match status" value="1"/>
</dbReference>
<dbReference type="SMART" id="SM00388">
    <property type="entry name" value="HisKA"/>
    <property type="match status" value="1"/>
</dbReference>
<evidence type="ECO:0000256" key="12">
    <source>
        <dbReference type="SAM" id="Phobius"/>
    </source>
</evidence>
<keyword evidence="16" id="KW-1185">Reference proteome</keyword>
<reference evidence="15 16" key="1">
    <citation type="submission" date="2021-02" db="EMBL/GenBank/DDBJ databases">
        <title>De Novo genome assembly of isolated myxobacteria.</title>
        <authorList>
            <person name="Stevens D.C."/>
        </authorList>
    </citation>
    <scope>NUCLEOTIDE SEQUENCE [LARGE SCALE GENOMIC DNA]</scope>
    <source>
        <strain evidence="16">SCPEA02</strain>
    </source>
</reference>
<feature type="compositionally biased region" description="Pro residues" evidence="11">
    <location>
        <begin position="358"/>
        <end position="372"/>
    </location>
</feature>
<evidence type="ECO:0000256" key="1">
    <source>
        <dbReference type="ARBA" id="ARBA00000085"/>
    </source>
</evidence>
<dbReference type="Gene3D" id="6.10.340.10">
    <property type="match status" value="1"/>
</dbReference>
<dbReference type="RefSeq" id="WP_206725745.1">
    <property type="nucleotide sequence ID" value="NZ_CP071090.1"/>
</dbReference>
<dbReference type="PROSITE" id="PS50109">
    <property type="entry name" value="HIS_KIN"/>
    <property type="match status" value="1"/>
</dbReference>
<dbReference type="CDD" id="cd00082">
    <property type="entry name" value="HisKA"/>
    <property type="match status" value="1"/>
</dbReference>
<dbReference type="Pfam" id="PF02518">
    <property type="entry name" value="HATPase_c"/>
    <property type="match status" value="1"/>
</dbReference>
<protein>
    <recommendedName>
        <fullName evidence="3">histidine kinase</fullName>
        <ecNumber evidence="3">2.7.13.3</ecNumber>
    </recommendedName>
</protein>
<keyword evidence="10 12" id="KW-0472">Membrane</keyword>
<dbReference type="SUPFAM" id="SSF47384">
    <property type="entry name" value="Homodimeric domain of signal transducing histidine kinase"/>
    <property type="match status" value="1"/>
</dbReference>
<dbReference type="Gene3D" id="1.10.287.130">
    <property type="match status" value="1"/>
</dbReference>
<dbReference type="InterPro" id="IPR050428">
    <property type="entry name" value="TCS_sensor_his_kinase"/>
</dbReference>
<dbReference type="Pfam" id="PF00512">
    <property type="entry name" value="HisKA"/>
    <property type="match status" value="1"/>
</dbReference>
<dbReference type="Gene3D" id="3.30.565.10">
    <property type="entry name" value="Histidine kinase-like ATPase, C-terminal domain"/>
    <property type="match status" value="1"/>
</dbReference>
<keyword evidence="5" id="KW-0808">Transferase</keyword>
<evidence type="ECO:0000256" key="7">
    <source>
        <dbReference type="ARBA" id="ARBA00022777"/>
    </source>
</evidence>
<comment type="catalytic activity">
    <reaction evidence="1">
        <text>ATP + protein L-histidine = ADP + protein N-phospho-L-histidine.</text>
        <dbReference type="EC" id="2.7.13.3"/>
    </reaction>
</comment>
<dbReference type="PANTHER" id="PTHR45436">
    <property type="entry name" value="SENSOR HISTIDINE KINASE YKOH"/>
    <property type="match status" value="1"/>
</dbReference>
<feature type="transmembrane region" description="Helical" evidence="12">
    <location>
        <begin position="59"/>
        <end position="84"/>
    </location>
</feature>
<dbReference type="EMBL" id="CP071090">
    <property type="protein sequence ID" value="QSQ24179.1"/>
    <property type="molecule type" value="Genomic_DNA"/>
</dbReference>
<evidence type="ECO:0000259" key="14">
    <source>
        <dbReference type="PROSITE" id="PS50885"/>
    </source>
</evidence>
<evidence type="ECO:0000256" key="2">
    <source>
        <dbReference type="ARBA" id="ARBA00004370"/>
    </source>
</evidence>
<feature type="domain" description="Histidine kinase" evidence="13">
    <location>
        <begin position="146"/>
        <end position="359"/>
    </location>
</feature>
<evidence type="ECO:0000313" key="15">
    <source>
        <dbReference type="EMBL" id="QSQ24179.1"/>
    </source>
</evidence>
<dbReference type="CDD" id="cd00075">
    <property type="entry name" value="HATPase"/>
    <property type="match status" value="1"/>
</dbReference>
<keyword evidence="7" id="KW-0418">Kinase</keyword>
<dbReference type="InterPro" id="IPR004358">
    <property type="entry name" value="Sig_transdc_His_kin-like_C"/>
</dbReference>
<keyword evidence="9" id="KW-0902">Two-component regulatory system</keyword>
<organism evidence="15 16">
    <name type="scientific">Pyxidicoccus parkwayensis</name>
    <dbReference type="NCBI Taxonomy" id="2813578"/>
    <lineage>
        <taxon>Bacteria</taxon>
        <taxon>Pseudomonadati</taxon>
        <taxon>Myxococcota</taxon>
        <taxon>Myxococcia</taxon>
        <taxon>Myxococcales</taxon>
        <taxon>Cystobacterineae</taxon>
        <taxon>Myxococcaceae</taxon>
        <taxon>Pyxidicoccus</taxon>
    </lineage>
</organism>
<accession>A0ABX7NZA5</accession>
<keyword evidence="4" id="KW-0597">Phosphoprotein</keyword>
<name>A0ABX7NZA5_9BACT</name>
<gene>
    <name evidence="15" type="ORF">JY651_04185</name>
</gene>
<evidence type="ECO:0000256" key="9">
    <source>
        <dbReference type="ARBA" id="ARBA00023012"/>
    </source>
</evidence>
<evidence type="ECO:0000256" key="10">
    <source>
        <dbReference type="ARBA" id="ARBA00023136"/>
    </source>
</evidence>
<dbReference type="PROSITE" id="PS50885">
    <property type="entry name" value="HAMP"/>
    <property type="match status" value="1"/>
</dbReference>
<dbReference type="PRINTS" id="PR00344">
    <property type="entry name" value="BCTRLSENSOR"/>
</dbReference>
<dbReference type="InterPro" id="IPR003660">
    <property type="entry name" value="HAMP_dom"/>
</dbReference>
<dbReference type="InterPro" id="IPR003661">
    <property type="entry name" value="HisK_dim/P_dom"/>
</dbReference>
<dbReference type="InterPro" id="IPR036097">
    <property type="entry name" value="HisK_dim/P_sf"/>
</dbReference>
<feature type="domain" description="HAMP" evidence="14">
    <location>
        <begin position="85"/>
        <end position="138"/>
    </location>
</feature>
<dbReference type="InterPro" id="IPR003594">
    <property type="entry name" value="HATPase_dom"/>
</dbReference>
<proteinExistence type="predicted"/>
<evidence type="ECO:0000256" key="5">
    <source>
        <dbReference type="ARBA" id="ARBA00022679"/>
    </source>
</evidence>
<evidence type="ECO:0000256" key="8">
    <source>
        <dbReference type="ARBA" id="ARBA00022989"/>
    </source>
</evidence>
<comment type="subcellular location">
    <subcellularLocation>
        <location evidence="2">Membrane</location>
    </subcellularLocation>
</comment>
<evidence type="ECO:0000256" key="11">
    <source>
        <dbReference type="SAM" id="MobiDB-lite"/>
    </source>
</evidence>
<evidence type="ECO:0000313" key="16">
    <source>
        <dbReference type="Proteomes" id="UP000662747"/>
    </source>
</evidence>
<keyword evidence="6 12" id="KW-0812">Transmembrane</keyword>
<feature type="region of interest" description="Disordered" evidence="11">
    <location>
        <begin position="349"/>
        <end position="381"/>
    </location>
</feature>
<dbReference type="SMART" id="SM00387">
    <property type="entry name" value="HATPase_c"/>
    <property type="match status" value="1"/>
</dbReference>
<evidence type="ECO:0000259" key="13">
    <source>
        <dbReference type="PROSITE" id="PS50109"/>
    </source>
</evidence>
<dbReference type="Proteomes" id="UP000662747">
    <property type="component" value="Chromosome"/>
</dbReference>
<evidence type="ECO:0000256" key="4">
    <source>
        <dbReference type="ARBA" id="ARBA00022553"/>
    </source>
</evidence>
<sequence>MKRPLTLSTRLTFFFAGAVLASTLLYGTLVTAVLAIGEWREQHDVPPVPTKEGLFDDAWQALSALALGTPFAVLGAVLLGRALAHRALAPMREASTRARAARAAELDLSLPVRGTGDEWDELASTLNALLADARGAFARIRTFTADAAHELRTPLTVIMGEAEVVLRRPRSAEEYHRTLELVYAESRGLAQLVDSLLLLARGDAGALSTRKEPVDLALLARHAVERAEHLPASREGGIGIQLSAAPTLVEGNPVLLSHVLDNLLANALRYGRSQVRVEVRATDTEARLTVTDDGPGVEPAFLPRLFQRFARADGARAGEGTGLGLALSRSIVEAHGGALTYERSPGGESLFTARFPGRAPPALPDASHPPPGDASGGSARA</sequence>
<evidence type="ECO:0000256" key="3">
    <source>
        <dbReference type="ARBA" id="ARBA00012438"/>
    </source>
</evidence>
<evidence type="ECO:0000256" key="6">
    <source>
        <dbReference type="ARBA" id="ARBA00022692"/>
    </source>
</evidence>
<dbReference type="InterPro" id="IPR005467">
    <property type="entry name" value="His_kinase_dom"/>
</dbReference>
<dbReference type="SUPFAM" id="SSF55874">
    <property type="entry name" value="ATPase domain of HSP90 chaperone/DNA topoisomerase II/histidine kinase"/>
    <property type="match status" value="1"/>
</dbReference>
<keyword evidence="8 12" id="KW-1133">Transmembrane helix</keyword>
<dbReference type="EC" id="2.7.13.3" evidence="3"/>